<protein>
    <submittedName>
        <fullName evidence="1">Uncharacterized protein</fullName>
    </submittedName>
</protein>
<dbReference type="AlphaFoldDB" id="U9TT76"/>
<reference evidence="1" key="1">
    <citation type="submission" date="2013-07" db="EMBL/GenBank/DDBJ databases">
        <title>The genome of an arbuscular mycorrhizal fungus provides insights into the evolution of the oldest plant symbiosis.</title>
        <authorList>
            <consortium name="DOE Joint Genome Institute"/>
            <person name="Tisserant E."/>
            <person name="Malbreil M."/>
            <person name="Kuo A."/>
            <person name="Kohler A."/>
            <person name="Symeonidi A."/>
            <person name="Balestrini R."/>
            <person name="Charron P."/>
            <person name="Duensing N."/>
            <person name="Frei-dit-Frey N."/>
            <person name="Gianinazzi-Pearson V."/>
            <person name="Gilbert B."/>
            <person name="Handa Y."/>
            <person name="Hijri M."/>
            <person name="Kaul R."/>
            <person name="Kawaguchi M."/>
            <person name="Krajinski F."/>
            <person name="Lammers P."/>
            <person name="Lapierre D."/>
            <person name="Masclaux F.G."/>
            <person name="Murat C."/>
            <person name="Morin E."/>
            <person name="Ndikumana S."/>
            <person name="Pagni M."/>
            <person name="Petitpierre D."/>
            <person name="Requena N."/>
            <person name="Rosikiewicz P."/>
            <person name="Riley R."/>
            <person name="Saito K."/>
            <person name="San Clemente H."/>
            <person name="Shapiro H."/>
            <person name="van Tuinen D."/>
            <person name="Becard G."/>
            <person name="Bonfante P."/>
            <person name="Paszkowski U."/>
            <person name="Shachar-Hill Y."/>
            <person name="Young J.P."/>
            <person name="Sanders I.R."/>
            <person name="Henrissat B."/>
            <person name="Rensing S.A."/>
            <person name="Grigoriev I.V."/>
            <person name="Corradi N."/>
            <person name="Roux C."/>
            <person name="Martin F."/>
        </authorList>
    </citation>
    <scope>NUCLEOTIDE SEQUENCE</scope>
    <source>
        <strain evidence="1">DAOM 197198</strain>
    </source>
</reference>
<evidence type="ECO:0000313" key="1">
    <source>
        <dbReference type="EMBL" id="ESA11320.1"/>
    </source>
</evidence>
<organism evidence="1">
    <name type="scientific">Rhizophagus irregularis (strain DAOM 181602 / DAOM 197198 / MUCL 43194)</name>
    <name type="common">Arbuscular mycorrhizal fungus</name>
    <name type="synonym">Glomus intraradices</name>
    <dbReference type="NCBI Taxonomy" id="747089"/>
    <lineage>
        <taxon>Eukaryota</taxon>
        <taxon>Fungi</taxon>
        <taxon>Fungi incertae sedis</taxon>
        <taxon>Mucoromycota</taxon>
        <taxon>Glomeromycotina</taxon>
        <taxon>Glomeromycetes</taxon>
        <taxon>Glomerales</taxon>
        <taxon>Glomeraceae</taxon>
        <taxon>Rhizophagus</taxon>
    </lineage>
</organism>
<dbReference type="HOGENOM" id="CLU_1540904_0_0_1"/>
<gene>
    <name evidence="1" type="ORF">GLOINDRAFT_96888</name>
</gene>
<dbReference type="VEuPathDB" id="FungiDB:RhiirFUN_003266"/>
<sequence>MPEQCKNDYIKKDKPVVEKGKNHWEEKEVRLTKLITMIMIIKHQINCFINLNEDDIKQLEIKEDEEVDFYQWNSFNKYHFTKSMDNSSTITCIIGKIEWYKSDHILKIGKQVWRSKKILITPKQVLINETPGNKFGTIKMGRVIRWHIQSSRFGKNFTAVFLIPKCGTCILARR</sequence>
<name>U9TT76_RHIID</name>
<dbReference type="EMBL" id="KI286137">
    <property type="protein sequence ID" value="ESA11320.1"/>
    <property type="molecule type" value="Genomic_DNA"/>
</dbReference>
<accession>U9TT76</accession>
<proteinExistence type="predicted"/>